<comment type="caution">
    <text evidence="2">The sequence shown here is derived from an EMBL/GenBank/DDBJ whole genome shotgun (WGS) entry which is preliminary data.</text>
</comment>
<reference evidence="2" key="1">
    <citation type="submission" date="2019-04" db="EMBL/GenBank/DDBJ databases">
        <title>Evolution of Biomass-Degrading Anaerobic Consortia Revealed by Metagenomics.</title>
        <authorList>
            <person name="Peng X."/>
        </authorList>
    </citation>
    <scope>NUCLEOTIDE SEQUENCE</scope>
    <source>
        <strain evidence="2">SIG240</strain>
    </source>
</reference>
<accession>A0A927WPG6</accession>
<organism evidence="2 3">
    <name type="scientific">Selenomonas ruminantium</name>
    <dbReference type="NCBI Taxonomy" id="971"/>
    <lineage>
        <taxon>Bacteria</taxon>
        <taxon>Bacillati</taxon>
        <taxon>Bacillota</taxon>
        <taxon>Negativicutes</taxon>
        <taxon>Selenomonadales</taxon>
        <taxon>Selenomonadaceae</taxon>
        <taxon>Selenomonas</taxon>
    </lineage>
</organism>
<proteinExistence type="predicted"/>
<feature type="domain" description="DUF2726" evidence="1">
    <location>
        <begin position="4"/>
        <end position="56"/>
    </location>
</feature>
<sequence length="64" mass="7549">MQLPVLLIEVDGVAYHQEGTKQAERDKMKNSILEKYQLPLLRLRTDGSEEREKIVQVLRRNENK</sequence>
<dbReference type="Gene3D" id="3.40.960.10">
    <property type="entry name" value="VSR Endonuclease"/>
    <property type="match status" value="1"/>
</dbReference>
<protein>
    <submittedName>
        <fullName evidence="2">DUF2726 domain-containing protein</fullName>
    </submittedName>
</protein>
<evidence type="ECO:0000313" key="3">
    <source>
        <dbReference type="Proteomes" id="UP000761380"/>
    </source>
</evidence>
<dbReference type="EMBL" id="SVBY01000065">
    <property type="protein sequence ID" value="MBE6093239.1"/>
    <property type="molecule type" value="Genomic_DNA"/>
</dbReference>
<dbReference type="AlphaFoldDB" id="A0A927WPG6"/>
<name>A0A927WPG6_SELRU</name>
<dbReference type="Proteomes" id="UP000761380">
    <property type="component" value="Unassembled WGS sequence"/>
</dbReference>
<dbReference type="Pfam" id="PF10881">
    <property type="entry name" value="DUF2726"/>
    <property type="match status" value="1"/>
</dbReference>
<gene>
    <name evidence="2" type="ORF">E7201_08775</name>
</gene>
<dbReference type="InterPro" id="IPR024402">
    <property type="entry name" value="DUF2726"/>
</dbReference>
<evidence type="ECO:0000313" key="2">
    <source>
        <dbReference type="EMBL" id="MBE6093239.1"/>
    </source>
</evidence>
<evidence type="ECO:0000259" key="1">
    <source>
        <dbReference type="Pfam" id="PF10881"/>
    </source>
</evidence>